<name>A0A9J6NZX7_9CLOT</name>
<evidence type="ECO:0000313" key="11">
    <source>
        <dbReference type="Proteomes" id="UP001056429"/>
    </source>
</evidence>
<feature type="coiled-coil region" evidence="7">
    <location>
        <begin position="109"/>
        <end position="140"/>
    </location>
</feature>
<dbReference type="PANTHER" id="PTHR43280">
    <property type="entry name" value="ARAC-FAMILY TRANSCRIPTIONAL REGULATOR"/>
    <property type="match status" value="1"/>
</dbReference>
<evidence type="ECO:0000259" key="9">
    <source>
        <dbReference type="PROSITE" id="PS50110"/>
    </source>
</evidence>
<dbReference type="PROSITE" id="PS50110">
    <property type="entry name" value="RESPONSE_REGULATORY"/>
    <property type="match status" value="1"/>
</dbReference>
<evidence type="ECO:0000256" key="5">
    <source>
        <dbReference type="ARBA" id="ARBA00024867"/>
    </source>
</evidence>
<keyword evidence="6" id="KW-0597">Phosphoprotein</keyword>
<dbReference type="InterPro" id="IPR018062">
    <property type="entry name" value="HTH_AraC-typ_CS"/>
</dbReference>
<dbReference type="Pfam" id="PF00072">
    <property type="entry name" value="Response_reg"/>
    <property type="match status" value="1"/>
</dbReference>
<dbReference type="Pfam" id="PF12833">
    <property type="entry name" value="HTH_18"/>
    <property type="match status" value="1"/>
</dbReference>
<evidence type="ECO:0000259" key="8">
    <source>
        <dbReference type="PROSITE" id="PS01124"/>
    </source>
</evidence>
<feature type="domain" description="HTH araC/xylS-type" evidence="8">
    <location>
        <begin position="428"/>
        <end position="526"/>
    </location>
</feature>
<dbReference type="GO" id="GO:0000160">
    <property type="term" value="P:phosphorelay signal transduction system"/>
    <property type="evidence" value="ECO:0007669"/>
    <property type="project" value="InterPro"/>
</dbReference>
<dbReference type="RefSeq" id="WP_250858850.1">
    <property type="nucleotide sequence ID" value="NZ_JAGSOJ010000002.1"/>
</dbReference>
<keyword evidence="2" id="KW-0805">Transcription regulation</keyword>
<proteinExistence type="predicted"/>
<dbReference type="InterPro" id="IPR020449">
    <property type="entry name" value="Tscrpt_reg_AraC-type_HTH"/>
</dbReference>
<dbReference type="AlphaFoldDB" id="A0A9J6NZX7"/>
<evidence type="ECO:0000256" key="6">
    <source>
        <dbReference type="PROSITE-ProRule" id="PRU00169"/>
    </source>
</evidence>
<feature type="modified residue" description="4-aspartylphosphate" evidence="6">
    <location>
        <position position="55"/>
    </location>
</feature>
<reference evidence="10" key="1">
    <citation type="journal article" date="2021" name="mSystems">
        <title>Bacteria and Archaea Synergistically Convert Glycine Betaine to Biogenic Methane in the Formosa Cold Seep of the South China Sea.</title>
        <authorList>
            <person name="Li L."/>
            <person name="Zhang W."/>
            <person name="Zhang S."/>
            <person name="Song L."/>
            <person name="Sun Q."/>
            <person name="Zhang H."/>
            <person name="Xiang H."/>
            <person name="Dong X."/>
        </authorList>
    </citation>
    <scope>NUCLEOTIDE SEQUENCE</scope>
    <source>
        <strain evidence="10">ZWT</strain>
    </source>
</reference>
<dbReference type="Gene3D" id="3.40.50.2300">
    <property type="match status" value="1"/>
</dbReference>
<evidence type="ECO:0000313" key="10">
    <source>
        <dbReference type="EMBL" id="MCM1989827.1"/>
    </source>
</evidence>
<dbReference type="Proteomes" id="UP001056429">
    <property type="component" value="Unassembled WGS sequence"/>
</dbReference>
<dbReference type="CDD" id="cd17536">
    <property type="entry name" value="REC_YesN-like"/>
    <property type="match status" value="1"/>
</dbReference>
<dbReference type="PANTHER" id="PTHR43280:SF2">
    <property type="entry name" value="HTH-TYPE TRANSCRIPTIONAL REGULATOR EXSA"/>
    <property type="match status" value="1"/>
</dbReference>
<dbReference type="InterPro" id="IPR001789">
    <property type="entry name" value="Sig_transdc_resp-reg_receiver"/>
</dbReference>
<dbReference type="PRINTS" id="PR00032">
    <property type="entry name" value="HTHARAC"/>
</dbReference>
<dbReference type="EMBL" id="JAGSOJ010000002">
    <property type="protein sequence ID" value="MCM1989827.1"/>
    <property type="molecule type" value="Genomic_DNA"/>
</dbReference>
<dbReference type="Gene3D" id="1.10.10.60">
    <property type="entry name" value="Homeodomain-like"/>
    <property type="match status" value="2"/>
</dbReference>
<dbReference type="GO" id="GO:0003700">
    <property type="term" value="F:DNA-binding transcription factor activity"/>
    <property type="evidence" value="ECO:0007669"/>
    <property type="project" value="InterPro"/>
</dbReference>
<dbReference type="SUPFAM" id="SSF52172">
    <property type="entry name" value="CheY-like"/>
    <property type="match status" value="1"/>
</dbReference>
<feature type="domain" description="Response regulatory" evidence="9">
    <location>
        <begin position="3"/>
        <end position="120"/>
    </location>
</feature>
<comment type="caution">
    <text evidence="10">The sequence shown here is derived from an EMBL/GenBank/DDBJ whole genome shotgun (WGS) entry which is preliminary data.</text>
</comment>
<evidence type="ECO:0000256" key="2">
    <source>
        <dbReference type="ARBA" id="ARBA00023015"/>
    </source>
</evidence>
<evidence type="ECO:0000256" key="4">
    <source>
        <dbReference type="ARBA" id="ARBA00023163"/>
    </source>
</evidence>
<dbReference type="InterPro" id="IPR011006">
    <property type="entry name" value="CheY-like_superfamily"/>
</dbReference>
<sequence length="526" mass="61777">MIKLLIVDDEYLALDFIKFVVEKNFDDIEIVGTARSGREGIEKAIELKPDVIFMDIRMPGINGIEAIAKIQERVDDIYFIITTAYEYFDYAKEAVKLGVYEYLLKPINKDKMIDVLKAIKREIKDKREALQREMILKEKVNKVLPIIEGQFIYSKMINSKTKGIAFYQDMFSMNLNYGYTIMGIVKHKKEDSKEEEINDSLMDQEFFEIFTHEIKKLTPCLVGLPLVDRVVAYIPVKEIEDTYEIRNRSIDIARKLYKRIDDKIRIEYRIGIGRPYTIENFSNGCNEAYMAANLPNLHKVTHFEDVAITTEKVDDYPKVKESILINKTLMGDKEGALRAFENLFLYFTSNFSDDLDKIKSYLIEILILMKRNIPYDILQKDLYEHKYLRKLLKITNLDVLKMTFSDHLKSIITGINEEREQELHGIIANVLDYMERNYNKNISLNDLAEEFNMSYHYFSKFFKESTGKKFVDYLTEIRIEKSKELLKQGNLSVKEVCYEIGYRDPNYFSKAFRKATGVTPTEFRKN</sequence>
<keyword evidence="3" id="KW-0238">DNA-binding</keyword>
<accession>A0A9J6NZX7</accession>
<comment type="function">
    <text evidence="5">May play the central regulatory role in sporulation. It may be an element of the effector pathway responsible for the activation of sporulation genes in response to nutritional stress. Spo0A may act in concert with spo0H (a sigma factor) to control the expression of some genes that are critical to the sporulation process.</text>
</comment>
<dbReference type="PROSITE" id="PS00041">
    <property type="entry name" value="HTH_ARAC_FAMILY_1"/>
    <property type="match status" value="1"/>
</dbReference>
<keyword evidence="11" id="KW-1185">Reference proteome</keyword>
<organism evidence="10 11">
    <name type="scientific">Oceanirhabdus seepicola</name>
    <dbReference type="NCBI Taxonomy" id="2828781"/>
    <lineage>
        <taxon>Bacteria</taxon>
        <taxon>Bacillati</taxon>
        <taxon>Bacillota</taxon>
        <taxon>Clostridia</taxon>
        <taxon>Eubacteriales</taxon>
        <taxon>Clostridiaceae</taxon>
        <taxon>Oceanirhabdus</taxon>
    </lineage>
</organism>
<dbReference type="InterPro" id="IPR009057">
    <property type="entry name" value="Homeodomain-like_sf"/>
</dbReference>
<dbReference type="SMART" id="SM00342">
    <property type="entry name" value="HTH_ARAC"/>
    <property type="match status" value="1"/>
</dbReference>
<evidence type="ECO:0000256" key="7">
    <source>
        <dbReference type="SAM" id="Coils"/>
    </source>
</evidence>
<dbReference type="SUPFAM" id="SSF46689">
    <property type="entry name" value="Homeodomain-like"/>
    <property type="match status" value="2"/>
</dbReference>
<dbReference type="InterPro" id="IPR018060">
    <property type="entry name" value="HTH_AraC"/>
</dbReference>
<dbReference type="PROSITE" id="PS01124">
    <property type="entry name" value="HTH_ARAC_FAMILY_2"/>
    <property type="match status" value="1"/>
</dbReference>
<gene>
    <name evidence="10" type="ORF">KDK92_08750</name>
</gene>
<evidence type="ECO:0000256" key="1">
    <source>
        <dbReference type="ARBA" id="ARBA00018672"/>
    </source>
</evidence>
<protein>
    <recommendedName>
        <fullName evidence="1">Stage 0 sporulation protein A homolog</fullName>
    </recommendedName>
</protein>
<evidence type="ECO:0000256" key="3">
    <source>
        <dbReference type="ARBA" id="ARBA00023125"/>
    </source>
</evidence>
<keyword evidence="4" id="KW-0804">Transcription</keyword>
<keyword evidence="7" id="KW-0175">Coiled coil</keyword>
<dbReference type="SMART" id="SM00448">
    <property type="entry name" value="REC"/>
    <property type="match status" value="1"/>
</dbReference>
<reference evidence="10" key="2">
    <citation type="submission" date="2021-04" db="EMBL/GenBank/DDBJ databases">
        <authorList>
            <person name="Dong X."/>
        </authorList>
    </citation>
    <scope>NUCLEOTIDE SEQUENCE</scope>
    <source>
        <strain evidence="10">ZWT</strain>
    </source>
</reference>
<dbReference type="GO" id="GO:0043565">
    <property type="term" value="F:sequence-specific DNA binding"/>
    <property type="evidence" value="ECO:0007669"/>
    <property type="project" value="InterPro"/>
</dbReference>